<dbReference type="Gene3D" id="3.90.1720.10">
    <property type="entry name" value="endopeptidase domain like (from Nostoc punctiforme)"/>
    <property type="match status" value="1"/>
</dbReference>
<feature type="domain" description="LysM" evidence="6">
    <location>
        <begin position="48"/>
        <end position="91"/>
    </location>
</feature>
<protein>
    <recommendedName>
        <fullName evidence="9">CHAP domain-containing protein</fullName>
    </recommendedName>
</protein>
<dbReference type="InterPro" id="IPR007921">
    <property type="entry name" value="CHAP_dom"/>
</dbReference>
<feature type="signal peptide" evidence="4">
    <location>
        <begin position="1"/>
        <end position="24"/>
    </location>
</feature>
<dbReference type="HOGENOM" id="CLU_016043_11_1_9"/>
<dbReference type="OrthoDB" id="2409959at2"/>
<evidence type="ECO:0000313" key="8">
    <source>
        <dbReference type="Proteomes" id="UP000001411"/>
    </source>
</evidence>
<dbReference type="PATRIC" id="fig|176280.10.peg.509"/>
<dbReference type="EMBL" id="AE015929">
    <property type="protein sequence ID" value="AAO04134.1"/>
    <property type="molecule type" value="Genomic_DNA"/>
</dbReference>
<dbReference type="PROSITE" id="PS50911">
    <property type="entry name" value="CHAP"/>
    <property type="match status" value="1"/>
</dbReference>
<dbReference type="Pfam" id="PF05257">
    <property type="entry name" value="CHAP"/>
    <property type="match status" value="1"/>
</dbReference>
<name>A0A0H2VFF7_STAES</name>
<dbReference type="SUPFAM" id="SSF54001">
    <property type="entry name" value="Cysteine proteinases"/>
    <property type="match status" value="1"/>
</dbReference>
<evidence type="ECO:0000256" key="2">
    <source>
        <dbReference type="ARBA" id="ARBA00022801"/>
    </source>
</evidence>
<dbReference type="InterPro" id="IPR018392">
    <property type="entry name" value="LysM"/>
</dbReference>
<feature type="chain" id="PRO_5030007262" description="CHAP domain-containing protein" evidence="4">
    <location>
        <begin position="25"/>
        <end position="266"/>
    </location>
</feature>
<dbReference type="GO" id="GO:0016787">
    <property type="term" value="F:hydrolase activity"/>
    <property type="evidence" value="ECO:0007669"/>
    <property type="project" value="UniProtKB-KW"/>
</dbReference>
<keyword evidence="1 4" id="KW-0732">Signal</keyword>
<organism evidence="7 8">
    <name type="scientific">Staphylococcus epidermidis (strain ATCC 12228 / FDA PCI 1200)</name>
    <dbReference type="NCBI Taxonomy" id="176280"/>
    <lineage>
        <taxon>Bacteria</taxon>
        <taxon>Bacillati</taxon>
        <taxon>Bacillota</taxon>
        <taxon>Bacilli</taxon>
        <taxon>Bacillales</taxon>
        <taxon>Staphylococcaceae</taxon>
        <taxon>Staphylococcus</taxon>
    </lineage>
</organism>
<dbReference type="Pfam" id="PF01476">
    <property type="entry name" value="LysM"/>
    <property type="match status" value="1"/>
</dbReference>
<dbReference type="SUPFAM" id="SSF54106">
    <property type="entry name" value="LysM domain"/>
    <property type="match status" value="1"/>
</dbReference>
<gene>
    <name evidence="7" type="ordered locus">SE_0537</name>
</gene>
<dbReference type="AlphaFoldDB" id="A0A0H2VFF7"/>
<evidence type="ECO:0000256" key="3">
    <source>
        <dbReference type="ARBA" id="ARBA00023316"/>
    </source>
</evidence>
<keyword evidence="3" id="KW-0961">Cell wall biogenesis/degradation</keyword>
<dbReference type="GeneID" id="50019315"/>
<evidence type="ECO:0000313" key="7">
    <source>
        <dbReference type="EMBL" id="AAO04134.1"/>
    </source>
</evidence>
<accession>A0A0H2VFF7</accession>
<dbReference type="eggNOG" id="COG3942">
    <property type="taxonomic scope" value="Bacteria"/>
</dbReference>
<dbReference type="Gene3D" id="3.10.350.10">
    <property type="entry name" value="LysM domain"/>
    <property type="match status" value="1"/>
</dbReference>
<dbReference type="Proteomes" id="UP000001411">
    <property type="component" value="Chromosome"/>
</dbReference>
<dbReference type="GO" id="GO:0071555">
    <property type="term" value="P:cell wall organization"/>
    <property type="evidence" value="ECO:0007669"/>
    <property type="project" value="UniProtKB-KW"/>
</dbReference>
<evidence type="ECO:0000256" key="1">
    <source>
        <dbReference type="ARBA" id="ARBA00022729"/>
    </source>
</evidence>
<dbReference type="CDD" id="cd00118">
    <property type="entry name" value="LysM"/>
    <property type="match status" value="1"/>
</dbReference>
<feature type="domain" description="Peptidase C51" evidence="5">
    <location>
        <begin position="139"/>
        <end position="266"/>
    </location>
</feature>
<dbReference type="InterPro" id="IPR036779">
    <property type="entry name" value="LysM_dom_sf"/>
</dbReference>
<reference evidence="7 8" key="1">
    <citation type="journal article" date="2003" name="Mol. Microbiol.">
        <title>Genome-based analysis of virulence genes in a non-biofilm-forming Staphylococcus epidermidis strain (ATCC 12228).</title>
        <authorList>
            <person name="Zhang Y.Q."/>
            <person name="Ren S.X."/>
            <person name="Li H.L."/>
            <person name="Wang Y.X."/>
            <person name="Fu G."/>
            <person name="Yang J."/>
            <person name="Qin Z.Q."/>
            <person name="Miao Y.G."/>
            <person name="Wang W.Y."/>
            <person name="Chen R.S."/>
            <person name="Shen Y."/>
            <person name="Chen Z."/>
            <person name="Yuan Z.H."/>
            <person name="Zhao G.P."/>
            <person name="Qu D."/>
            <person name="Danchin A."/>
            <person name="Wen Y.M."/>
        </authorList>
    </citation>
    <scope>NUCLEOTIDE SEQUENCE [LARGE SCALE GENOMIC DNA]</scope>
    <source>
        <strain evidence="8">ATCC 12228 / FDA PCI 1200</strain>
    </source>
</reference>
<dbReference type="InterPro" id="IPR038765">
    <property type="entry name" value="Papain-like_cys_pep_sf"/>
</dbReference>
<evidence type="ECO:0000259" key="5">
    <source>
        <dbReference type="PROSITE" id="PS50911"/>
    </source>
</evidence>
<dbReference type="PROSITE" id="PS51782">
    <property type="entry name" value="LYSM"/>
    <property type="match status" value="1"/>
</dbReference>
<evidence type="ECO:0000259" key="6">
    <source>
        <dbReference type="PROSITE" id="PS51782"/>
    </source>
</evidence>
<dbReference type="SMART" id="SM00257">
    <property type="entry name" value="LysM"/>
    <property type="match status" value="1"/>
</dbReference>
<proteinExistence type="predicted"/>
<dbReference type="RefSeq" id="WP_001829621.1">
    <property type="nucleotide sequence ID" value="NC_004461.1"/>
</dbReference>
<dbReference type="KEGG" id="sep:SE_0537"/>
<sequence length="266" mass="28763">MKKTLTVTLSSIAAFIAINTAANAQESETSQLDTYATGDVITNQSNLGIYIVKPGDSLYKIALEHNLSLEELYALNPGVEPLIFPGDEIVVSETAFEQFNNTNTFVNYETNYIPVGYNNVSTDTSNTTYDNYDSESTDTYSVSNAYDGLRSVSNSGNLYTTGQCTYYAFDRRAELGKPIGSLWGNASNWAYSANQAGFNVDHTPEVGAVFQSGPGQNGAGAYGHVGVVESINSNGSVTVSEMNWNGGVNVKSYRTISNPNSYNYIH</sequence>
<keyword evidence="2" id="KW-0378">Hydrolase</keyword>
<evidence type="ECO:0000256" key="4">
    <source>
        <dbReference type="SAM" id="SignalP"/>
    </source>
</evidence>
<evidence type="ECO:0008006" key="9">
    <source>
        <dbReference type="Google" id="ProtNLM"/>
    </source>
</evidence>
<dbReference type="eggNOG" id="COG1388">
    <property type="taxonomic scope" value="Bacteria"/>
</dbReference>